<accession>A0A284VPI8</accession>
<keyword evidence="1" id="KW-0472">Membrane</keyword>
<dbReference type="RefSeq" id="WP_096205895.1">
    <property type="nucleotide sequence ID" value="NZ_FZMP01000168.1"/>
</dbReference>
<dbReference type="AlphaFoldDB" id="A0A284VPI8"/>
<name>A0A284VPI8_9EURY</name>
<dbReference type="OrthoDB" id="350328at2157"/>
<evidence type="ECO:0000313" key="2">
    <source>
        <dbReference type="EMBL" id="SNQ61206.1"/>
    </source>
</evidence>
<dbReference type="Proteomes" id="UP000218615">
    <property type="component" value="Unassembled WGS sequence"/>
</dbReference>
<reference evidence="3" key="1">
    <citation type="submission" date="2017-06" db="EMBL/GenBank/DDBJ databases">
        <authorList>
            <person name="Cremers G."/>
        </authorList>
    </citation>
    <scope>NUCLEOTIDE SEQUENCE [LARGE SCALE GENOMIC DNA]</scope>
</reference>
<keyword evidence="1" id="KW-1133">Transmembrane helix</keyword>
<dbReference type="EMBL" id="FZMP01000168">
    <property type="protein sequence ID" value="SNQ61206.1"/>
    <property type="molecule type" value="Genomic_DNA"/>
</dbReference>
<feature type="transmembrane region" description="Helical" evidence="1">
    <location>
        <begin position="128"/>
        <end position="148"/>
    </location>
</feature>
<evidence type="ECO:0000256" key="1">
    <source>
        <dbReference type="SAM" id="Phobius"/>
    </source>
</evidence>
<sequence length="209" mass="24062">MTIIEKYKTYRNIAKELNHKIMNTCLDQDVLKKSARLLGIARGEILVFESENDTSVLMDFALYDYRANKQNAIEIYREKIGWQNEIEKEILDAYISSYTSLFKVISISEAENSLILSDLLNKKDNIKLIDIALSITAVPGLLVFIRLIPFKDFNMAAGSSFAFPSNSENYLLRRYKILSRKVKSGSDSIKRFVSFYKLSKTQGIEVRYL</sequence>
<keyword evidence="3" id="KW-1185">Reference proteome</keyword>
<dbReference type="Pfam" id="PF25948">
    <property type="entry name" value="DUF7986"/>
    <property type="match status" value="1"/>
</dbReference>
<dbReference type="InterPro" id="IPR058292">
    <property type="entry name" value="DUF7986"/>
</dbReference>
<proteinExistence type="predicted"/>
<gene>
    <name evidence="2" type="ORF">MNV_250023</name>
</gene>
<protein>
    <submittedName>
        <fullName evidence="2">Uncharacterized protein</fullName>
    </submittedName>
</protein>
<organism evidence="2 3">
    <name type="scientific">Candidatus Methanoperedens nitratireducens</name>
    <dbReference type="NCBI Taxonomy" id="1392998"/>
    <lineage>
        <taxon>Archaea</taxon>
        <taxon>Methanobacteriati</taxon>
        <taxon>Methanobacteriota</taxon>
        <taxon>Stenosarchaea group</taxon>
        <taxon>Methanomicrobia</taxon>
        <taxon>Methanosarcinales</taxon>
        <taxon>ANME-2 cluster</taxon>
        <taxon>Candidatus Methanoperedentaceae</taxon>
        <taxon>Candidatus Methanoperedens</taxon>
    </lineage>
</organism>
<evidence type="ECO:0000313" key="3">
    <source>
        <dbReference type="Proteomes" id="UP000218615"/>
    </source>
</evidence>
<keyword evidence="1" id="KW-0812">Transmembrane</keyword>